<evidence type="ECO:0000256" key="4">
    <source>
        <dbReference type="ARBA" id="ARBA00049091"/>
    </source>
</evidence>
<comment type="catalytic activity">
    <reaction evidence="4">
        <text>a hydroperoxide + [thioredoxin]-dithiol = an alcohol + [thioredoxin]-disulfide + H2O</text>
        <dbReference type="Rhea" id="RHEA:62620"/>
        <dbReference type="Rhea" id="RHEA-COMP:10698"/>
        <dbReference type="Rhea" id="RHEA-COMP:10700"/>
        <dbReference type="ChEBI" id="CHEBI:15377"/>
        <dbReference type="ChEBI" id="CHEBI:29950"/>
        <dbReference type="ChEBI" id="CHEBI:30879"/>
        <dbReference type="ChEBI" id="CHEBI:35924"/>
        <dbReference type="ChEBI" id="CHEBI:50058"/>
        <dbReference type="EC" id="1.11.1.24"/>
    </reaction>
</comment>
<dbReference type="OrthoDB" id="446890at2759"/>
<reference evidence="8" key="1">
    <citation type="journal article" date="2014" name="Genome Announc.">
        <title>De novo whole-genome sequence and genome annotation of Lichtheimia ramosa.</title>
        <authorList>
            <person name="Linde J."/>
            <person name="Schwartze V."/>
            <person name="Binder U."/>
            <person name="Lass-Florl C."/>
            <person name="Voigt K."/>
            <person name="Horn F."/>
        </authorList>
    </citation>
    <scope>NUCLEOTIDE SEQUENCE</scope>
    <source>
        <strain evidence="8">JMRC FSU:6197</strain>
    </source>
</reference>
<dbReference type="GO" id="GO:0140824">
    <property type="term" value="F:thioredoxin-dependent peroxiredoxin activity"/>
    <property type="evidence" value="ECO:0007669"/>
    <property type="project" value="UniProtKB-EC"/>
</dbReference>
<dbReference type="PANTHER" id="PTHR11592:SF78">
    <property type="entry name" value="GLUTATHIONE PEROXIDASE"/>
    <property type="match status" value="1"/>
</dbReference>
<dbReference type="PROSITE" id="PS51355">
    <property type="entry name" value="GLUTATHIONE_PEROXID_3"/>
    <property type="match status" value="1"/>
</dbReference>
<feature type="domain" description="Thioredoxin" evidence="7">
    <location>
        <begin position="33"/>
        <end position="194"/>
    </location>
</feature>
<evidence type="ECO:0000256" key="3">
    <source>
        <dbReference type="ARBA" id="ARBA00023002"/>
    </source>
</evidence>
<gene>
    <name evidence="8" type="ORF">LRAMOSA03780</name>
</gene>
<dbReference type="InterPro" id="IPR036249">
    <property type="entry name" value="Thioredoxin-like_sf"/>
</dbReference>
<dbReference type="InterPro" id="IPR013766">
    <property type="entry name" value="Thioredoxin_domain"/>
</dbReference>
<evidence type="ECO:0000256" key="2">
    <source>
        <dbReference type="ARBA" id="ARBA00022559"/>
    </source>
</evidence>
<keyword evidence="2 6" id="KW-0575">Peroxidase</keyword>
<dbReference type="PRINTS" id="PR01011">
    <property type="entry name" value="GLUTPROXDASE"/>
</dbReference>
<evidence type="ECO:0000256" key="1">
    <source>
        <dbReference type="ARBA" id="ARBA00006926"/>
    </source>
</evidence>
<sequence length="194" mass="22370">MQKMFRRLILVYKKRVIHCFFLLTLHLLSTFTTIMSNNFFDYTVKDIKNQDWSLSNVKDNVVLVVNVASKCGFTKQYAGLEELYQKYKDRGFTIIGCPCNQFAGQEPGTEEEIVSFCKLTYDVSFPITAKVEVNGDNAAPVYKFMKEAQPGIMGMKRVKWNFEKFLIDRQGNVVKRYSSVTEPKDIAADIEKLL</sequence>
<evidence type="ECO:0000259" key="7">
    <source>
        <dbReference type="PROSITE" id="PS51352"/>
    </source>
</evidence>
<name>A0A077WXL2_9FUNG</name>
<dbReference type="PIRSF" id="PIRSF000303">
    <property type="entry name" value="Glutathion_perox"/>
    <property type="match status" value="1"/>
</dbReference>
<evidence type="ECO:0000256" key="5">
    <source>
        <dbReference type="PIRSR" id="PIRSR000303-1"/>
    </source>
</evidence>
<evidence type="ECO:0000313" key="8">
    <source>
        <dbReference type="EMBL" id="CDS11517.1"/>
    </source>
</evidence>
<evidence type="ECO:0000256" key="6">
    <source>
        <dbReference type="RuleBase" id="RU000499"/>
    </source>
</evidence>
<dbReference type="InterPro" id="IPR029759">
    <property type="entry name" value="GPX_AS"/>
</dbReference>
<dbReference type="Gene3D" id="3.40.30.10">
    <property type="entry name" value="Glutaredoxin"/>
    <property type="match status" value="1"/>
</dbReference>
<dbReference type="FunFam" id="3.40.30.10:FF:000010">
    <property type="entry name" value="Glutathione peroxidase"/>
    <property type="match status" value="1"/>
</dbReference>
<dbReference type="PROSITE" id="PS51352">
    <property type="entry name" value="THIOREDOXIN_2"/>
    <property type="match status" value="1"/>
</dbReference>
<feature type="active site" evidence="5">
    <location>
        <position position="71"/>
    </location>
</feature>
<dbReference type="CDD" id="cd00340">
    <property type="entry name" value="GSH_Peroxidase"/>
    <property type="match status" value="1"/>
</dbReference>
<dbReference type="AlphaFoldDB" id="A0A077WXL2"/>
<keyword evidence="3 6" id="KW-0560">Oxidoreductase</keyword>
<organism evidence="8">
    <name type="scientific">Lichtheimia ramosa</name>
    <dbReference type="NCBI Taxonomy" id="688394"/>
    <lineage>
        <taxon>Eukaryota</taxon>
        <taxon>Fungi</taxon>
        <taxon>Fungi incertae sedis</taxon>
        <taxon>Mucoromycota</taxon>
        <taxon>Mucoromycotina</taxon>
        <taxon>Mucoromycetes</taxon>
        <taxon>Mucorales</taxon>
        <taxon>Lichtheimiaceae</taxon>
        <taxon>Lichtheimia</taxon>
    </lineage>
</organism>
<dbReference type="Pfam" id="PF00255">
    <property type="entry name" value="GSHPx"/>
    <property type="match status" value="1"/>
</dbReference>
<comment type="similarity">
    <text evidence="1 6">Belongs to the glutathione peroxidase family.</text>
</comment>
<dbReference type="PROSITE" id="PS00460">
    <property type="entry name" value="GLUTATHIONE_PEROXID_1"/>
    <property type="match status" value="1"/>
</dbReference>
<proteinExistence type="inferred from homology"/>
<dbReference type="InterPro" id="IPR000889">
    <property type="entry name" value="Glutathione_peroxidase"/>
</dbReference>
<dbReference type="SUPFAM" id="SSF52833">
    <property type="entry name" value="Thioredoxin-like"/>
    <property type="match status" value="1"/>
</dbReference>
<dbReference type="GO" id="GO:0034599">
    <property type="term" value="P:cellular response to oxidative stress"/>
    <property type="evidence" value="ECO:0007669"/>
    <property type="project" value="TreeGrafter"/>
</dbReference>
<dbReference type="PANTHER" id="PTHR11592">
    <property type="entry name" value="GLUTATHIONE PEROXIDASE"/>
    <property type="match status" value="1"/>
</dbReference>
<accession>A0A077WXL2</accession>
<dbReference type="EMBL" id="LK023346">
    <property type="protein sequence ID" value="CDS11517.1"/>
    <property type="molecule type" value="Genomic_DNA"/>
</dbReference>
<protein>
    <recommendedName>
        <fullName evidence="6">Glutathione peroxidase</fullName>
    </recommendedName>
</protein>